<dbReference type="GO" id="GO:0016763">
    <property type="term" value="F:pentosyltransferase activity"/>
    <property type="evidence" value="ECO:0007669"/>
    <property type="project" value="TreeGrafter"/>
</dbReference>
<feature type="transmembrane region" description="Helical" evidence="8">
    <location>
        <begin position="157"/>
        <end position="187"/>
    </location>
</feature>
<protein>
    <submittedName>
        <fullName evidence="10">Glycosyltransferase</fullName>
    </submittedName>
</protein>
<dbReference type="GO" id="GO:0005886">
    <property type="term" value="C:plasma membrane"/>
    <property type="evidence" value="ECO:0007669"/>
    <property type="project" value="UniProtKB-SubCell"/>
</dbReference>
<proteinExistence type="predicted"/>
<dbReference type="Proteomes" id="UP000291088">
    <property type="component" value="Unassembled WGS sequence"/>
</dbReference>
<dbReference type="RefSeq" id="WP_129331440.1">
    <property type="nucleotide sequence ID" value="NZ_SDVB01000170.1"/>
</dbReference>
<feature type="transmembrane region" description="Helical" evidence="8">
    <location>
        <begin position="68"/>
        <end position="94"/>
    </location>
</feature>
<dbReference type="AlphaFoldDB" id="A0A4Q2THJ4"/>
<dbReference type="Pfam" id="PF13231">
    <property type="entry name" value="PMT_2"/>
    <property type="match status" value="1"/>
</dbReference>
<keyword evidence="7 8" id="KW-0472">Membrane</keyword>
<evidence type="ECO:0000256" key="6">
    <source>
        <dbReference type="ARBA" id="ARBA00022989"/>
    </source>
</evidence>
<evidence type="ECO:0000256" key="8">
    <source>
        <dbReference type="SAM" id="Phobius"/>
    </source>
</evidence>
<keyword evidence="11" id="KW-1185">Reference proteome</keyword>
<feature type="transmembrane region" description="Helical" evidence="8">
    <location>
        <begin position="289"/>
        <end position="310"/>
    </location>
</feature>
<reference evidence="10 11" key="1">
    <citation type="submission" date="2019-01" db="EMBL/GenBank/DDBJ databases">
        <authorList>
            <person name="Deng T."/>
        </authorList>
    </citation>
    <scope>NUCLEOTIDE SEQUENCE [LARGE SCALE GENOMIC DNA]</scope>
    <source>
        <strain evidence="10 11">F8825</strain>
    </source>
</reference>
<evidence type="ECO:0000256" key="5">
    <source>
        <dbReference type="ARBA" id="ARBA00022692"/>
    </source>
</evidence>
<feature type="transmembrane region" description="Helical" evidence="8">
    <location>
        <begin position="131"/>
        <end position="150"/>
    </location>
</feature>
<dbReference type="PANTHER" id="PTHR33908">
    <property type="entry name" value="MANNOSYLTRANSFERASE YKCB-RELATED"/>
    <property type="match status" value="1"/>
</dbReference>
<feature type="transmembrane region" description="Helical" evidence="8">
    <location>
        <begin position="317"/>
        <end position="335"/>
    </location>
</feature>
<keyword evidence="4 10" id="KW-0808">Transferase</keyword>
<evidence type="ECO:0000256" key="2">
    <source>
        <dbReference type="ARBA" id="ARBA00022475"/>
    </source>
</evidence>
<evidence type="ECO:0000256" key="1">
    <source>
        <dbReference type="ARBA" id="ARBA00004651"/>
    </source>
</evidence>
<evidence type="ECO:0000313" key="11">
    <source>
        <dbReference type="Proteomes" id="UP000291088"/>
    </source>
</evidence>
<feature type="domain" description="Glycosyltransferase RgtA/B/C/D-like" evidence="9">
    <location>
        <begin position="57"/>
        <end position="218"/>
    </location>
</feature>
<feature type="transmembrane region" description="Helical" evidence="8">
    <location>
        <begin position="244"/>
        <end position="269"/>
    </location>
</feature>
<evidence type="ECO:0000259" key="9">
    <source>
        <dbReference type="Pfam" id="PF13231"/>
    </source>
</evidence>
<feature type="transmembrane region" description="Helical" evidence="8">
    <location>
        <begin position="106"/>
        <end position="125"/>
    </location>
</feature>
<evidence type="ECO:0000256" key="4">
    <source>
        <dbReference type="ARBA" id="ARBA00022679"/>
    </source>
</evidence>
<feature type="transmembrane region" description="Helical" evidence="8">
    <location>
        <begin position="12"/>
        <end position="32"/>
    </location>
</feature>
<evidence type="ECO:0000256" key="3">
    <source>
        <dbReference type="ARBA" id="ARBA00022676"/>
    </source>
</evidence>
<organism evidence="10 11">
    <name type="scientific">Ciceribacter ferrooxidans</name>
    <dbReference type="NCBI Taxonomy" id="2509717"/>
    <lineage>
        <taxon>Bacteria</taxon>
        <taxon>Pseudomonadati</taxon>
        <taxon>Pseudomonadota</taxon>
        <taxon>Alphaproteobacteria</taxon>
        <taxon>Hyphomicrobiales</taxon>
        <taxon>Rhizobiaceae</taxon>
        <taxon>Ciceribacter</taxon>
    </lineage>
</organism>
<sequence length="499" mass="53732">MRQAVGGSRALGIVLAAVAGYYLLAVLLRIALPPSLEVDESELVYISQFLAFGYGRQPPLYDWLQHGMISAFGLSIAVLSVLKNLLLFLTALFYGLAAREVLRSGALQAIAVAGILTFPSIFLMSQRDLSHTVAAILAAGLFLHAFFLTLKRPSLATYLYAGVAVAMGLLSKYNFTLLPLAAILAVLPEADYRRRIFDWRMALAIVVAAVLVLPHAVWFLQNLDLATGGTVREMREAEAGSRVLRALIGVGALAFALLRGIVPLLLLFGLVFRSDLGPILRASSPWTRIVGRMLLILVAMLAVVVVALDATSIREKWLVLYLLPLPLYLALKAEAADISLDGRLKAFVIPVFAVSVATLGYLFLGPMIAPRIGQYTRFNTPIAPLYDAVVAERGAAPALVVGGDKQITGSIRLNAPQVPVMMPNAPVALPAEALQKRPALVVWRSPKGDMAPVPPALVELLTKSGLIASGEDLRPAYRAVPYHYAAGGDTFEFGYAWLD</sequence>
<gene>
    <name evidence="10" type="ORF">EUU22_07810</name>
</gene>
<dbReference type="EMBL" id="SDVB01000170">
    <property type="protein sequence ID" value="RYC17868.1"/>
    <property type="molecule type" value="Genomic_DNA"/>
</dbReference>
<keyword evidence="3" id="KW-0328">Glycosyltransferase</keyword>
<name>A0A4Q2THJ4_9HYPH</name>
<keyword evidence="2" id="KW-1003">Cell membrane</keyword>
<keyword evidence="5 8" id="KW-0812">Transmembrane</keyword>
<dbReference type="PANTHER" id="PTHR33908:SF11">
    <property type="entry name" value="MEMBRANE PROTEIN"/>
    <property type="match status" value="1"/>
</dbReference>
<feature type="transmembrane region" description="Helical" evidence="8">
    <location>
        <begin position="199"/>
        <end position="223"/>
    </location>
</feature>
<comment type="subcellular location">
    <subcellularLocation>
        <location evidence="1">Cell membrane</location>
        <topology evidence="1">Multi-pass membrane protein</topology>
    </subcellularLocation>
</comment>
<keyword evidence="6 8" id="KW-1133">Transmembrane helix</keyword>
<evidence type="ECO:0000256" key="7">
    <source>
        <dbReference type="ARBA" id="ARBA00023136"/>
    </source>
</evidence>
<dbReference type="OrthoDB" id="9153955at2"/>
<feature type="transmembrane region" description="Helical" evidence="8">
    <location>
        <begin position="347"/>
        <end position="369"/>
    </location>
</feature>
<dbReference type="InterPro" id="IPR050297">
    <property type="entry name" value="LipidA_mod_glycosyltrf_83"/>
</dbReference>
<dbReference type="InterPro" id="IPR038731">
    <property type="entry name" value="RgtA/B/C-like"/>
</dbReference>
<evidence type="ECO:0000313" key="10">
    <source>
        <dbReference type="EMBL" id="RYC17868.1"/>
    </source>
</evidence>
<comment type="caution">
    <text evidence="10">The sequence shown here is derived from an EMBL/GenBank/DDBJ whole genome shotgun (WGS) entry which is preliminary data.</text>
</comment>
<dbReference type="GO" id="GO:0009103">
    <property type="term" value="P:lipopolysaccharide biosynthetic process"/>
    <property type="evidence" value="ECO:0007669"/>
    <property type="project" value="UniProtKB-ARBA"/>
</dbReference>
<accession>A0A4Q2THJ4</accession>